<dbReference type="AlphaFoldDB" id="R9PKE4"/>
<protein>
    <submittedName>
        <fullName evidence="1">Uncharacterized protein</fullName>
    </submittedName>
</protein>
<dbReference type="GeneID" id="24111466"/>
<dbReference type="EMBL" id="DF238821">
    <property type="protein sequence ID" value="GAC98600.1"/>
    <property type="molecule type" value="Genomic_DNA"/>
</dbReference>
<gene>
    <name evidence="1" type="ORF">PHSY_006194</name>
</gene>
<keyword evidence="2" id="KW-1185">Reference proteome</keyword>
<name>R9PKE4_PSEHS</name>
<dbReference type="HOGENOM" id="CLU_1750514_0_0_1"/>
<sequence length="149" mass="16505">MSTAIRTPLKEAREAFLCGGKPTVSPYCSLIAFLALECEEDEGRTRGWMDVSAYLGTETETIPKRCRMDETVVNSTHSDGQTAQKPTPKLGAQALQQIPRTSGRNRSCVFPIEPLLRLFRAFVASSPLKRRKQMAAIDTVTRSSRMPGE</sequence>
<organism evidence="1 2">
    <name type="scientific">Pseudozyma hubeiensis (strain SY62)</name>
    <name type="common">Yeast</name>
    <dbReference type="NCBI Taxonomy" id="1305764"/>
    <lineage>
        <taxon>Eukaryota</taxon>
        <taxon>Fungi</taxon>
        <taxon>Dikarya</taxon>
        <taxon>Basidiomycota</taxon>
        <taxon>Ustilaginomycotina</taxon>
        <taxon>Ustilaginomycetes</taxon>
        <taxon>Ustilaginales</taxon>
        <taxon>Ustilaginaceae</taxon>
        <taxon>Pseudozyma</taxon>
    </lineage>
</organism>
<proteinExistence type="predicted"/>
<evidence type="ECO:0000313" key="2">
    <source>
        <dbReference type="Proteomes" id="UP000014071"/>
    </source>
</evidence>
<evidence type="ECO:0000313" key="1">
    <source>
        <dbReference type="EMBL" id="GAC98600.1"/>
    </source>
</evidence>
<reference evidence="2" key="1">
    <citation type="journal article" date="2013" name="Genome Announc.">
        <title>Draft genome sequence of the basidiomycetous yeast-like fungus Pseudozyma hubeiensis SY62, which produces an abundant amount of the biosurfactant mannosylerythritol lipids.</title>
        <authorList>
            <person name="Konishi M."/>
            <person name="Hatada Y."/>
            <person name="Horiuchi J."/>
        </authorList>
    </citation>
    <scope>NUCLEOTIDE SEQUENCE [LARGE SCALE GENOMIC DNA]</scope>
    <source>
        <strain evidence="2">SY62</strain>
    </source>
</reference>
<accession>R9PKE4</accession>
<dbReference type="RefSeq" id="XP_012192187.1">
    <property type="nucleotide sequence ID" value="XM_012336797.1"/>
</dbReference>
<dbReference type="Proteomes" id="UP000014071">
    <property type="component" value="Unassembled WGS sequence"/>
</dbReference>